<accession>A0A6J6X751</accession>
<proteinExistence type="predicted"/>
<dbReference type="EMBL" id="CAFAAB010000133">
    <property type="protein sequence ID" value="CAB4789857.1"/>
    <property type="molecule type" value="Genomic_DNA"/>
</dbReference>
<dbReference type="AlphaFoldDB" id="A0A6J6X751"/>
<organism evidence="1">
    <name type="scientific">freshwater metagenome</name>
    <dbReference type="NCBI Taxonomy" id="449393"/>
    <lineage>
        <taxon>unclassified sequences</taxon>
        <taxon>metagenomes</taxon>
        <taxon>ecological metagenomes</taxon>
    </lineage>
</organism>
<protein>
    <submittedName>
        <fullName evidence="1">Unannotated protein</fullName>
    </submittedName>
</protein>
<reference evidence="1" key="1">
    <citation type="submission" date="2020-05" db="EMBL/GenBank/DDBJ databases">
        <authorList>
            <person name="Chiriac C."/>
            <person name="Salcher M."/>
            <person name="Ghai R."/>
            <person name="Kavagutti S V."/>
        </authorList>
    </citation>
    <scope>NUCLEOTIDE SEQUENCE</scope>
</reference>
<gene>
    <name evidence="1" type="ORF">UFOPK2958_01091</name>
</gene>
<name>A0A6J6X751_9ZZZZ</name>
<evidence type="ECO:0000313" key="1">
    <source>
        <dbReference type="EMBL" id="CAB4789857.1"/>
    </source>
</evidence>
<sequence>MEADEGEELPAVEVATTLKVYAVPLVRPLTVHVVAGALTVQVRPPGEAVTV</sequence>